<dbReference type="Pfam" id="PF16103">
    <property type="entry name" value="DUF4822"/>
    <property type="match status" value="1"/>
</dbReference>
<gene>
    <name evidence="3" type="ORF">BN1804_02277</name>
</gene>
<keyword evidence="1" id="KW-0732">Signal</keyword>
<dbReference type="RefSeq" id="WP_072064129.1">
    <property type="nucleotide sequence ID" value="NZ_CVRY01000004.1"/>
</dbReference>
<organism evidence="3 4">
    <name type="scientific">Proteus penneri</name>
    <dbReference type="NCBI Taxonomy" id="102862"/>
    <lineage>
        <taxon>Bacteria</taxon>
        <taxon>Pseudomonadati</taxon>
        <taxon>Pseudomonadota</taxon>
        <taxon>Gammaproteobacteria</taxon>
        <taxon>Enterobacterales</taxon>
        <taxon>Morganellaceae</taxon>
        <taxon>Proteus</taxon>
    </lineage>
</organism>
<protein>
    <recommendedName>
        <fullName evidence="2">DUF4822 domain-containing protein</fullName>
    </recommendedName>
</protein>
<proteinExistence type="predicted"/>
<feature type="chain" id="PRO_5005196142" description="DUF4822 domain-containing protein" evidence="1">
    <location>
        <begin position="21"/>
        <end position="163"/>
    </location>
</feature>
<evidence type="ECO:0000313" key="3">
    <source>
        <dbReference type="EMBL" id="CRL63022.1"/>
    </source>
</evidence>
<name>A0A0G4QAQ4_9GAMM</name>
<dbReference type="EMBL" id="CVRY01000004">
    <property type="protein sequence ID" value="CRL63022.1"/>
    <property type="molecule type" value="Genomic_DNA"/>
</dbReference>
<evidence type="ECO:0000259" key="2">
    <source>
        <dbReference type="Pfam" id="PF16103"/>
    </source>
</evidence>
<evidence type="ECO:0000256" key="1">
    <source>
        <dbReference type="SAM" id="SignalP"/>
    </source>
</evidence>
<feature type="domain" description="DUF4822" evidence="2">
    <location>
        <begin position="47"/>
        <end position="161"/>
    </location>
</feature>
<dbReference type="AlphaFoldDB" id="A0A0G4QAQ4"/>
<sequence length="163" mass="18557" precursor="true">MKIKSLIAISLLSASFSLFAAESSSTTTNIQTQGVIQAQKELNDYEKIMIEKVWITTDAIDEKGNKTTPDNAQVSNYFGLAEYYPNGTFIMFTPEGKQKMQGDWSMSDDGKIRTLVAKDTEGKTLFTRDVENITVKDDEYTYRIYPNADDRNVYFDIIHHVKK</sequence>
<reference evidence="4" key="1">
    <citation type="submission" date="2015-06" db="EMBL/GenBank/DDBJ databases">
        <authorList>
            <person name="Urmite Genomes"/>
        </authorList>
    </citation>
    <scope>NUCLEOTIDE SEQUENCE [LARGE SCALE GENOMIC DNA]</scope>
    <source>
        <strain evidence="4">CSUR P1867</strain>
    </source>
</reference>
<feature type="signal peptide" evidence="1">
    <location>
        <begin position="1"/>
        <end position="20"/>
    </location>
</feature>
<dbReference type="Proteomes" id="UP000183920">
    <property type="component" value="Unassembled WGS sequence"/>
</dbReference>
<accession>A0A0G4QAQ4</accession>
<dbReference type="InterPro" id="IPR032247">
    <property type="entry name" value="DUF4822"/>
</dbReference>
<evidence type="ECO:0000313" key="4">
    <source>
        <dbReference type="Proteomes" id="UP000183920"/>
    </source>
</evidence>
<dbReference type="Gene3D" id="2.40.128.540">
    <property type="entry name" value="Domain of unknown function DUF4822"/>
    <property type="match status" value="1"/>
</dbReference>